<organism evidence="1 2">
    <name type="scientific">Daejeonella rubra</name>
    <dbReference type="NCBI Taxonomy" id="990371"/>
    <lineage>
        <taxon>Bacteria</taxon>
        <taxon>Pseudomonadati</taxon>
        <taxon>Bacteroidota</taxon>
        <taxon>Sphingobacteriia</taxon>
        <taxon>Sphingobacteriales</taxon>
        <taxon>Sphingobacteriaceae</taxon>
        <taxon>Daejeonella</taxon>
    </lineage>
</organism>
<dbReference type="STRING" id="990371.SAMN05421813_11153"/>
<dbReference type="Proteomes" id="UP000199226">
    <property type="component" value="Unassembled WGS sequence"/>
</dbReference>
<dbReference type="EMBL" id="FNHH01000011">
    <property type="protein sequence ID" value="SDM39679.1"/>
    <property type="molecule type" value="Genomic_DNA"/>
</dbReference>
<keyword evidence="2" id="KW-1185">Reference proteome</keyword>
<proteinExistence type="predicted"/>
<dbReference type="AlphaFoldDB" id="A0A1G9SW38"/>
<sequence length="41" mass="4809">MSKFMFQIMDFSNNITVNYIELTVNSFHLNVGFQNPNLILL</sequence>
<reference evidence="2" key="1">
    <citation type="submission" date="2016-10" db="EMBL/GenBank/DDBJ databases">
        <authorList>
            <person name="Varghese N."/>
            <person name="Submissions S."/>
        </authorList>
    </citation>
    <scope>NUCLEOTIDE SEQUENCE [LARGE SCALE GENOMIC DNA]</scope>
    <source>
        <strain evidence="2">DSM 24536</strain>
    </source>
</reference>
<gene>
    <name evidence="1" type="ORF">SAMN05421813_11153</name>
</gene>
<evidence type="ECO:0000313" key="1">
    <source>
        <dbReference type="EMBL" id="SDM39679.1"/>
    </source>
</evidence>
<name>A0A1G9SW38_9SPHI</name>
<accession>A0A1G9SW38</accession>
<protein>
    <submittedName>
        <fullName evidence="1">Uncharacterized protein</fullName>
    </submittedName>
</protein>
<evidence type="ECO:0000313" key="2">
    <source>
        <dbReference type="Proteomes" id="UP000199226"/>
    </source>
</evidence>